<comment type="similarity">
    <text evidence="1">Belongs to the NADP-dependent oxidoreductase L4BD family.</text>
</comment>
<dbReference type="SUPFAM" id="SSF51735">
    <property type="entry name" value="NAD(P)-binding Rossmann-fold domains"/>
    <property type="match status" value="1"/>
</dbReference>
<evidence type="ECO:0000259" key="8">
    <source>
        <dbReference type="Pfam" id="PF00107"/>
    </source>
</evidence>
<evidence type="ECO:0000256" key="7">
    <source>
        <dbReference type="ARBA" id="ARBA00049070"/>
    </source>
</evidence>
<dbReference type="InterPro" id="IPR036291">
    <property type="entry name" value="NAD(P)-bd_dom_sf"/>
</dbReference>
<gene>
    <name evidence="11" type="primary">LOC111129892</name>
</gene>
<dbReference type="InterPro" id="IPR045010">
    <property type="entry name" value="MDR_fam"/>
</dbReference>
<dbReference type="EC" id="1.3.1.48" evidence="2"/>
<dbReference type="Pfam" id="PF16884">
    <property type="entry name" value="ADH_N_2"/>
    <property type="match status" value="1"/>
</dbReference>
<proteinExistence type="inferred from homology"/>
<feature type="domain" description="Alcohol dehydrogenase-like C-terminal" evidence="8">
    <location>
        <begin position="174"/>
        <end position="262"/>
    </location>
</feature>
<dbReference type="OrthoDB" id="809632at2759"/>
<keyword evidence="3" id="KW-0560">Oxidoreductase</keyword>
<accession>A0A8B8DYP3</accession>
<dbReference type="KEGG" id="cvn:111129892"/>
<dbReference type="AlphaFoldDB" id="A0A8B8DYP3"/>
<dbReference type="Gene3D" id="3.90.180.10">
    <property type="entry name" value="Medium-chain alcohol dehydrogenases, catalytic domain"/>
    <property type="match status" value="1"/>
</dbReference>
<dbReference type="GO" id="GO:0047522">
    <property type="term" value="F:15-oxoprostaglandin 13-reductase [NAD(P)+] activity"/>
    <property type="evidence" value="ECO:0007669"/>
    <property type="project" value="UniProtKB-EC"/>
</dbReference>
<dbReference type="PANTHER" id="PTHR43205">
    <property type="entry name" value="PROSTAGLANDIN REDUCTASE"/>
    <property type="match status" value="1"/>
</dbReference>
<dbReference type="SUPFAM" id="SSF50129">
    <property type="entry name" value="GroES-like"/>
    <property type="match status" value="1"/>
</dbReference>
<dbReference type="InterPro" id="IPR011032">
    <property type="entry name" value="GroES-like_sf"/>
</dbReference>
<feature type="domain" description="Oxidoreductase N-terminal" evidence="9">
    <location>
        <begin position="15"/>
        <end position="109"/>
    </location>
</feature>
<dbReference type="GO" id="GO:0006693">
    <property type="term" value="P:prostaglandin metabolic process"/>
    <property type="evidence" value="ECO:0007669"/>
    <property type="project" value="TreeGrafter"/>
</dbReference>
<dbReference type="RefSeq" id="XP_022332116.1">
    <property type="nucleotide sequence ID" value="XM_022476408.1"/>
</dbReference>
<evidence type="ECO:0000313" key="11">
    <source>
        <dbReference type="RefSeq" id="XP_022332116.1"/>
    </source>
</evidence>
<keyword evidence="10" id="KW-1185">Reference proteome</keyword>
<dbReference type="PANTHER" id="PTHR43205:SF5">
    <property type="entry name" value="PROSTAGLANDIN REDUCTASE 2"/>
    <property type="match status" value="1"/>
</dbReference>
<evidence type="ECO:0000259" key="9">
    <source>
        <dbReference type="Pfam" id="PF16884"/>
    </source>
</evidence>
<evidence type="ECO:0000256" key="2">
    <source>
        <dbReference type="ARBA" id="ARBA00011981"/>
    </source>
</evidence>
<evidence type="ECO:0000256" key="3">
    <source>
        <dbReference type="ARBA" id="ARBA00023002"/>
    </source>
</evidence>
<dbReference type="InterPro" id="IPR041694">
    <property type="entry name" value="ADH_N_2"/>
</dbReference>
<reference evidence="11" key="1">
    <citation type="submission" date="2025-08" db="UniProtKB">
        <authorList>
            <consortium name="RefSeq"/>
        </authorList>
    </citation>
    <scope>IDENTIFICATION</scope>
    <source>
        <tissue evidence="11">Whole sample</tissue>
    </source>
</reference>
<comment type="catalytic activity">
    <reaction evidence="5">
        <text>13,14-dihydro-15-oxo-prostaglandin F1alpha + NADP(+) = 15-oxoprostaglandin F1alpha + NADPH + H(+)</text>
        <dbReference type="Rhea" id="RHEA:50592"/>
        <dbReference type="ChEBI" id="CHEBI:15378"/>
        <dbReference type="ChEBI" id="CHEBI:57783"/>
        <dbReference type="ChEBI" id="CHEBI:58349"/>
        <dbReference type="ChEBI" id="CHEBI:79072"/>
        <dbReference type="ChEBI" id="CHEBI:133411"/>
    </reaction>
    <physiologicalReaction direction="right-to-left" evidence="5">
        <dbReference type="Rhea" id="RHEA:50594"/>
    </physiologicalReaction>
</comment>
<dbReference type="Gene3D" id="3.40.50.720">
    <property type="entry name" value="NAD(P)-binding Rossmann-like Domain"/>
    <property type="match status" value="1"/>
</dbReference>
<name>A0A8B8DYP3_CRAVI</name>
<evidence type="ECO:0000256" key="6">
    <source>
        <dbReference type="ARBA" id="ARBA00048290"/>
    </source>
</evidence>
<protein>
    <recommendedName>
        <fullName evidence="4">15-oxoprostaglandin 13-reductase</fullName>
        <ecNumber evidence="2">1.3.1.48</ecNumber>
    </recommendedName>
    <alternativeName>
        <fullName evidence="4">15-oxoprostaglandin 13-reductase</fullName>
    </alternativeName>
</protein>
<sequence>MSTNAHVIFLKRPGAEGIPADDNFGFEKFPYPASPDTGEVLIKTLYLSVDPALRCRMNEDTGVHYVTPWEIGKEVDGFMGVGQVVQSADPGFSPGDIVESQAGWPWVAFFKRKQEEQNPLRKVDTALLGGNLTLPLTVLGLIGLTAYLGIKEKGGISAGQNQTLVVSGAAGACGSIAGQLGRLEGCARVVGICGSKEKCLFLTEELGFDAAINYKTENVKERLATLCPEGVDVYFDNVGGEISDTVISQMNKNSNVILCGQIAVYNKDLPYPPPIPERIENRIKEMSINRTRFLVLNYAEKFEETMKKLAELVLSGKIKVRETTMEGLENTGKAFVSMMNGGNVGKQLVHVADPQ</sequence>
<dbReference type="FunFam" id="3.40.50.720:FF:000121">
    <property type="entry name" value="Prostaglandin reductase 2"/>
    <property type="match status" value="1"/>
</dbReference>
<dbReference type="GeneID" id="111129892"/>
<comment type="catalytic activity">
    <reaction evidence="6">
        <text>13,14-dihydro-15-oxo-PGF2alpha + NADP(+) = 15-oxoprostaglandin F2alpha + NADPH + H(+)</text>
        <dbReference type="Rhea" id="RHEA:50588"/>
        <dbReference type="ChEBI" id="CHEBI:15378"/>
        <dbReference type="ChEBI" id="CHEBI:57783"/>
        <dbReference type="ChEBI" id="CHEBI:58349"/>
        <dbReference type="ChEBI" id="CHEBI:133374"/>
        <dbReference type="ChEBI" id="CHEBI:133409"/>
    </reaction>
    <physiologicalReaction direction="right-to-left" evidence="6">
        <dbReference type="Rhea" id="RHEA:50590"/>
    </physiologicalReaction>
</comment>
<dbReference type="Proteomes" id="UP000694844">
    <property type="component" value="Chromosome 4"/>
</dbReference>
<evidence type="ECO:0000256" key="4">
    <source>
        <dbReference type="ARBA" id="ARBA00033119"/>
    </source>
</evidence>
<evidence type="ECO:0000313" key="10">
    <source>
        <dbReference type="Proteomes" id="UP000694844"/>
    </source>
</evidence>
<evidence type="ECO:0000256" key="1">
    <source>
        <dbReference type="ARBA" id="ARBA00010460"/>
    </source>
</evidence>
<evidence type="ECO:0000256" key="5">
    <source>
        <dbReference type="ARBA" id="ARBA00047878"/>
    </source>
</evidence>
<dbReference type="InterPro" id="IPR013149">
    <property type="entry name" value="ADH-like_C"/>
</dbReference>
<dbReference type="Pfam" id="PF00107">
    <property type="entry name" value="ADH_zinc_N"/>
    <property type="match status" value="1"/>
</dbReference>
<organism evidence="10 11">
    <name type="scientific">Crassostrea virginica</name>
    <name type="common">Eastern oyster</name>
    <dbReference type="NCBI Taxonomy" id="6565"/>
    <lineage>
        <taxon>Eukaryota</taxon>
        <taxon>Metazoa</taxon>
        <taxon>Spiralia</taxon>
        <taxon>Lophotrochozoa</taxon>
        <taxon>Mollusca</taxon>
        <taxon>Bivalvia</taxon>
        <taxon>Autobranchia</taxon>
        <taxon>Pteriomorphia</taxon>
        <taxon>Ostreida</taxon>
        <taxon>Ostreoidea</taxon>
        <taxon>Ostreidae</taxon>
        <taxon>Crassostrea</taxon>
    </lineage>
</organism>
<comment type="catalytic activity">
    <reaction evidence="7">
        <text>13,14-dihydro-15-oxo-prostaglandin E1 + NADP(+) = 15-oxoprostaglandin E1 + NADPH + H(+)</text>
        <dbReference type="Rhea" id="RHEA:50584"/>
        <dbReference type="ChEBI" id="CHEBI:15378"/>
        <dbReference type="ChEBI" id="CHEBI:57401"/>
        <dbReference type="ChEBI" id="CHEBI:57783"/>
        <dbReference type="ChEBI" id="CHEBI:58349"/>
        <dbReference type="ChEBI" id="CHEBI:133408"/>
    </reaction>
    <physiologicalReaction direction="right-to-left" evidence="7">
        <dbReference type="Rhea" id="RHEA:50586"/>
    </physiologicalReaction>
</comment>